<keyword evidence="3" id="KW-0449">Lipoprotein</keyword>
<evidence type="ECO:0000313" key="4">
    <source>
        <dbReference type="Proteomes" id="UP000630936"/>
    </source>
</evidence>
<reference evidence="3" key="2">
    <citation type="submission" date="2020-09" db="EMBL/GenBank/DDBJ databases">
        <authorList>
            <person name="Sun Q."/>
            <person name="Ohkuma M."/>
        </authorList>
    </citation>
    <scope>NUCLEOTIDE SEQUENCE</scope>
    <source>
        <strain evidence="3">JCM 4988</strain>
    </source>
</reference>
<accession>A0A918PR03</accession>
<comment type="caution">
    <text evidence="3">The sequence shown here is derived from an EMBL/GenBank/DDBJ whole genome shotgun (WGS) entry which is preliminary data.</text>
</comment>
<feature type="region of interest" description="Disordered" evidence="1">
    <location>
        <begin position="99"/>
        <end position="134"/>
    </location>
</feature>
<evidence type="ECO:0000256" key="1">
    <source>
        <dbReference type="SAM" id="MobiDB-lite"/>
    </source>
</evidence>
<reference evidence="3" key="1">
    <citation type="journal article" date="2014" name="Int. J. Syst. Evol. Microbiol.">
        <title>Complete genome sequence of Corynebacterium casei LMG S-19264T (=DSM 44701T), isolated from a smear-ripened cheese.</title>
        <authorList>
            <consortium name="US DOE Joint Genome Institute (JGI-PGF)"/>
            <person name="Walter F."/>
            <person name="Albersmeier A."/>
            <person name="Kalinowski J."/>
            <person name="Ruckert C."/>
        </authorList>
    </citation>
    <scope>NUCLEOTIDE SEQUENCE</scope>
    <source>
        <strain evidence="3">JCM 4988</strain>
    </source>
</reference>
<feature type="region of interest" description="Disordered" evidence="1">
    <location>
        <begin position="162"/>
        <end position="217"/>
    </location>
</feature>
<keyword evidence="4" id="KW-1185">Reference proteome</keyword>
<dbReference type="AlphaFoldDB" id="A0A918PR03"/>
<keyword evidence="2" id="KW-0732">Signal</keyword>
<evidence type="ECO:0000313" key="3">
    <source>
        <dbReference type="EMBL" id="GGZ18775.1"/>
    </source>
</evidence>
<dbReference type="EMBL" id="BMWG01000002">
    <property type="protein sequence ID" value="GGZ18775.1"/>
    <property type="molecule type" value="Genomic_DNA"/>
</dbReference>
<evidence type="ECO:0000256" key="2">
    <source>
        <dbReference type="SAM" id="SignalP"/>
    </source>
</evidence>
<dbReference type="PROSITE" id="PS51257">
    <property type="entry name" value="PROKAR_LIPOPROTEIN"/>
    <property type="match status" value="1"/>
</dbReference>
<dbReference type="Proteomes" id="UP000630936">
    <property type="component" value="Unassembled WGS sequence"/>
</dbReference>
<feature type="signal peptide" evidence="2">
    <location>
        <begin position="1"/>
        <end position="19"/>
    </location>
</feature>
<feature type="chain" id="PRO_5038668731" evidence="2">
    <location>
        <begin position="20"/>
        <end position="217"/>
    </location>
</feature>
<feature type="compositionally biased region" description="Basic and acidic residues" evidence="1">
    <location>
        <begin position="99"/>
        <end position="108"/>
    </location>
</feature>
<gene>
    <name evidence="3" type="ORF">GCM10010387_09210</name>
</gene>
<organism evidence="3 4">
    <name type="scientific">Streptomyces inusitatus</name>
    <dbReference type="NCBI Taxonomy" id="68221"/>
    <lineage>
        <taxon>Bacteria</taxon>
        <taxon>Bacillati</taxon>
        <taxon>Actinomycetota</taxon>
        <taxon>Actinomycetes</taxon>
        <taxon>Kitasatosporales</taxon>
        <taxon>Streptomycetaceae</taxon>
        <taxon>Streptomyces</taxon>
    </lineage>
</organism>
<sequence>MRRKALALTALAGGTLILAGCGIRTTQVPVDAGPAPSRMLCEVRGESRASASPRGFPVRVQLVCASQLKSVDRTIELPAETSPDSRVETARALLAELEREPSADERDAGFGTDVQGPVGVGGPRPGDPAGTLRLSRQPEDLPEAALAQIVCTFAESRAAAPGGAVVLGGPGEYPPRGYTCSDGAKERPSEPLPTVAPSSAAPLASPSAPSSAPSAAP</sequence>
<dbReference type="RefSeq" id="WP_190121571.1">
    <property type="nucleotide sequence ID" value="NZ_BMWG01000002.1"/>
</dbReference>
<feature type="compositionally biased region" description="Low complexity" evidence="1">
    <location>
        <begin position="196"/>
        <end position="217"/>
    </location>
</feature>
<protein>
    <submittedName>
        <fullName evidence="3">Lipoprotein</fullName>
    </submittedName>
</protein>
<name>A0A918PR03_9ACTN</name>
<proteinExistence type="predicted"/>